<sequence length="144" mass="15775">MRFLTWRRPTHNEHVPVGKTLLLFSDQALHSRLKVFASNPVAIVLTAVVVIVALYGCTPTFYWIPSAALSTAIFTAVANLVTPPKQVSTFIRASPIEAVTWFTGVMVSVFSTIENGIYTTICESAALLLVCVAMPRGRSWDTFA</sequence>
<evidence type="ECO:0000313" key="7">
    <source>
        <dbReference type="EMBL" id="KIY48067.1"/>
    </source>
</evidence>
<evidence type="ECO:0000313" key="8">
    <source>
        <dbReference type="Proteomes" id="UP000054144"/>
    </source>
</evidence>
<organism evidence="7 8">
    <name type="scientific">Fistulina hepatica ATCC 64428</name>
    <dbReference type="NCBI Taxonomy" id="1128425"/>
    <lineage>
        <taxon>Eukaryota</taxon>
        <taxon>Fungi</taxon>
        <taxon>Dikarya</taxon>
        <taxon>Basidiomycota</taxon>
        <taxon>Agaricomycotina</taxon>
        <taxon>Agaricomycetes</taxon>
        <taxon>Agaricomycetidae</taxon>
        <taxon>Agaricales</taxon>
        <taxon>Fistulinaceae</taxon>
        <taxon>Fistulina</taxon>
    </lineage>
</organism>
<evidence type="ECO:0000256" key="3">
    <source>
        <dbReference type="ARBA" id="ARBA00022989"/>
    </source>
</evidence>
<evidence type="ECO:0000259" key="6">
    <source>
        <dbReference type="Pfam" id="PF00916"/>
    </source>
</evidence>
<reference evidence="7 8" key="1">
    <citation type="journal article" date="2015" name="Fungal Genet. Biol.">
        <title>Evolution of novel wood decay mechanisms in Agaricales revealed by the genome sequences of Fistulina hepatica and Cylindrobasidium torrendii.</title>
        <authorList>
            <person name="Floudas D."/>
            <person name="Held B.W."/>
            <person name="Riley R."/>
            <person name="Nagy L.G."/>
            <person name="Koehler G."/>
            <person name="Ransdell A.S."/>
            <person name="Younus H."/>
            <person name="Chow J."/>
            <person name="Chiniquy J."/>
            <person name="Lipzen A."/>
            <person name="Tritt A."/>
            <person name="Sun H."/>
            <person name="Haridas S."/>
            <person name="LaButti K."/>
            <person name="Ohm R.A."/>
            <person name="Kues U."/>
            <person name="Blanchette R.A."/>
            <person name="Grigoriev I.V."/>
            <person name="Minto R.E."/>
            <person name="Hibbett D.S."/>
        </authorList>
    </citation>
    <scope>NUCLEOTIDE SEQUENCE [LARGE SCALE GENOMIC DNA]</scope>
    <source>
        <strain evidence="7 8">ATCC 64428</strain>
    </source>
</reference>
<dbReference type="PANTHER" id="PTHR11814">
    <property type="entry name" value="SULFATE TRANSPORTER"/>
    <property type="match status" value="1"/>
</dbReference>
<evidence type="ECO:0000256" key="5">
    <source>
        <dbReference type="SAM" id="Phobius"/>
    </source>
</evidence>
<dbReference type="AlphaFoldDB" id="A0A0D7AAN2"/>
<dbReference type="GO" id="GO:0016020">
    <property type="term" value="C:membrane"/>
    <property type="evidence" value="ECO:0007669"/>
    <property type="project" value="UniProtKB-SubCell"/>
</dbReference>
<accession>A0A0D7AAN2</accession>
<proteinExistence type="predicted"/>
<dbReference type="GO" id="GO:0055085">
    <property type="term" value="P:transmembrane transport"/>
    <property type="evidence" value="ECO:0007669"/>
    <property type="project" value="InterPro"/>
</dbReference>
<keyword evidence="4 5" id="KW-0472">Membrane</keyword>
<dbReference type="InterPro" id="IPR001902">
    <property type="entry name" value="SLC26A/SulP_fam"/>
</dbReference>
<dbReference type="Pfam" id="PF00916">
    <property type="entry name" value="Sulfate_transp"/>
    <property type="match status" value="1"/>
</dbReference>
<comment type="subcellular location">
    <subcellularLocation>
        <location evidence="1">Membrane</location>
        <topology evidence="1">Multi-pass membrane protein</topology>
    </subcellularLocation>
</comment>
<feature type="transmembrane region" description="Helical" evidence="5">
    <location>
        <begin position="35"/>
        <end position="55"/>
    </location>
</feature>
<dbReference type="InterPro" id="IPR011547">
    <property type="entry name" value="SLC26A/SulP_dom"/>
</dbReference>
<evidence type="ECO:0000256" key="1">
    <source>
        <dbReference type="ARBA" id="ARBA00004141"/>
    </source>
</evidence>
<evidence type="ECO:0000256" key="4">
    <source>
        <dbReference type="ARBA" id="ARBA00023136"/>
    </source>
</evidence>
<dbReference type="EMBL" id="KN881857">
    <property type="protein sequence ID" value="KIY48067.1"/>
    <property type="molecule type" value="Genomic_DNA"/>
</dbReference>
<protein>
    <recommendedName>
        <fullName evidence="6">SLC26A/SulP transporter domain-containing protein</fullName>
    </recommendedName>
</protein>
<keyword evidence="8" id="KW-1185">Reference proteome</keyword>
<dbReference type="OrthoDB" id="288203at2759"/>
<feature type="transmembrane region" description="Helical" evidence="5">
    <location>
        <begin position="61"/>
        <end position="81"/>
    </location>
</feature>
<keyword evidence="2 5" id="KW-0812">Transmembrane</keyword>
<evidence type="ECO:0000256" key="2">
    <source>
        <dbReference type="ARBA" id="ARBA00022692"/>
    </source>
</evidence>
<gene>
    <name evidence="7" type="ORF">FISHEDRAFT_73984</name>
</gene>
<dbReference type="Proteomes" id="UP000054144">
    <property type="component" value="Unassembled WGS sequence"/>
</dbReference>
<keyword evidence="3 5" id="KW-1133">Transmembrane helix</keyword>
<name>A0A0D7AAN2_9AGAR</name>
<feature type="domain" description="SLC26A/SulP transporter" evidence="6">
    <location>
        <begin position="37"/>
        <end position="102"/>
    </location>
</feature>